<dbReference type="Gene3D" id="3.40.50.1220">
    <property type="entry name" value="TPP-binding domain"/>
    <property type="match status" value="1"/>
</dbReference>
<evidence type="ECO:0000313" key="4">
    <source>
        <dbReference type="EMBL" id="ENZ01847.1"/>
    </source>
</evidence>
<dbReference type="EMBL" id="AGYT01000008">
    <property type="protein sequence ID" value="ENZ01847.1"/>
    <property type="molecule type" value="Genomic_DNA"/>
</dbReference>
<dbReference type="Proteomes" id="UP000013097">
    <property type="component" value="Unassembled WGS sequence"/>
</dbReference>
<dbReference type="PROSITE" id="PS50305">
    <property type="entry name" value="SIRTUIN"/>
    <property type="match status" value="1"/>
</dbReference>
<evidence type="ECO:0000313" key="5">
    <source>
        <dbReference type="Proteomes" id="UP000013097"/>
    </source>
</evidence>
<dbReference type="PATRIC" id="fig|999411.4.peg.1054"/>
<feature type="domain" description="Deacetylase sirtuin-type" evidence="3">
    <location>
        <begin position="1"/>
        <end position="260"/>
    </location>
</feature>
<comment type="caution">
    <text evidence="4">The sequence shown here is derived from an EMBL/GenBank/DDBJ whole genome shotgun (WGS) entry which is preliminary data.</text>
</comment>
<dbReference type="HOGENOM" id="CLU_012310_1_0_9"/>
<gene>
    <name evidence="4" type="ORF">HMPREF1092_01081</name>
</gene>
<comment type="caution">
    <text evidence="2">Lacks conserved residue(s) required for the propagation of feature annotation.</text>
</comment>
<dbReference type="InterPro" id="IPR029035">
    <property type="entry name" value="DHS-like_NAD/FAD-binding_dom"/>
</dbReference>
<dbReference type="SUPFAM" id="SSF52467">
    <property type="entry name" value="DHS-like NAD/FAD-binding domain"/>
    <property type="match status" value="1"/>
</dbReference>
<evidence type="ECO:0000256" key="2">
    <source>
        <dbReference type="PROSITE-ProRule" id="PRU00236"/>
    </source>
</evidence>
<proteinExistence type="predicted"/>
<accession>N9Y1Z1</accession>
<evidence type="ECO:0000256" key="1">
    <source>
        <dbReference type="ARBA" id="ARBA00023027"/>
    </source>
</evidence>
<dbReference type="RefSeq" id="WP_002597583.1">
    <property type="nucleotide sequence ID" value="NZ_KB850956.1"/>
</dbReference>
<organism evidence="4 5">
    <name type="scientific">Clostridium thermobutyricum</name>
    <dbReference type="NCBI Taxonomy" id="29372"/>
    <lineage>
        <taxon>Bacteria</taxon>
        <taxon>Bacillati</taxon>
        <taxon>Bacillota</taxon>
        <taxon>Clostridia</taxon>
        <taxon>Eubacteriales</taxon>
        <taxon>Clostridiaceae</taxon>
        <taxon>Clostridium</taxon>
    </lineage>
</organism>
<evidence type="ECO:0000259" key="3">
    <source>
        <dbReference type="PROSITE" id="PS50305"/>
    </source>
</evidence>
<sequence>MKLDEKIRYIKNAKDEDKLIIFVGAGISKNSNLPDWDQLIKVFVNKLNYPINEGKELSSDDYLKIPQYYYNIFGNEEYKKVIREELDVERQPNDIHELIFKLNPKHIITTNYDRLLENTIIEQRMLFDVISKDKDLLDSKKGNYIIKMHGDIKELDNIVLKENDYLNYSQNHILIETYIKSLLVSNTFLFIGYSLNDYNLKQIISWVDYLAKSYTDISDRPKSFIIQEIDETHSAFIEDYYEKNNIFIINPQEIDKEYLDNVSNNLSNEFGQRLYGTLMYIKDYPNDIVDKLYYAGIKLEKLRRISIHDLFRIYKFKNSELLGGNTLNFFNIDEKEYLVIKDIINEKSEKEKFVKCMLIKAGISYVNIQINNERDCYNLLDNYNEVVDEFDELSELEIKCNYIEIDKKISSINNKNTKAFYLFKLQEFEKAREFLEELKDSILNNDIYDLLLFKFNLGLINQLMFRDDKSNYNDFRYIYENIAKKNMYELNYLNDIFNNNKAQILELSKLKDEHLKKYLKLDNSILLGDVRYDLYKMMTIVYDYYFYIRKNGVYLDYFNNMKKFFEPYIEATISTYSAKTKRIRTNTVFPDYNKYDKYIFNRYDLDIIIKYSSYKNIKDLLQKYEIKEILYENDVDIVGILKNLCKYIKLRPNRFNIQYLKKILLLLTVIKLDEEYVNRVVEVLEDVLINQDENLHSHIFIEINEDLNCFINRNSQVISINSFEVVINKLFTEKVYKQLKRKNETRAIFRFLSSVNHFSYDLYKHKIDKIIDDNNIKYISGLSKSKLLSNEQRKVISKNMLSSIDNINIYTLIDFIFDDIIEYNEIIEGKILSEVELHLSSRIKNPGVRTFPDKLESILEKIIVLFLLDKGVNIFKFEKYIEYNDVLYFIINPSKFDYEKIALDNFNWMNVMRDEEYLKVIIDNAKDIVNKKLKYNIDNGFANKEQTRLYYRYFE</sequence>
<protein>
    <recommendedName>
        <fullName evidence="3">Deacetylase sirtuin-type domain-containing protein</fullName>
    </recommendedName>
</protein>
<name>N9Y1Z1_9CLOT</name>
<dbReference type="Pfam" id="PF13289">
    <property type="entry name" value="SIR2_2"/>
    <property type="match status" value="1"/>
</dbReference>
<keyword evidence="1" id="KW-0520">NAD</keyword>
<keyword evidence="5" id="KW-1185">Reference proteome</keyword>
<dbReference type="AlphaFoldDB" id="N9Y1Z1"/>
<dbReference type="eggNOG" id="COG0846">
    <property type="taxonomic scope" value="Bacteria"/>
</dbReference>
<reference evidence="4 5" key="1">
    <citation type="submission" date="2013-01" db="EMBL/GenBank/DDBJ databases">
        <title>The Genome Sequence of Clostridium colicanis 209318.</title>
        <authorList>
            <consortium name="The Broad Institute Genome Sequencing Platform"/>
            <person name="Earl A."/>
            <person name="Ward D."/>
            <person name="Feldgarden M."/>
            <person name="Gevers D."/>
            <person name="Courvalin P."/>
            <person name="Lambert T."/>
            <person name="Walker B."/>
            <person name="Young S.K."/>
            <person name="Zeng Q."/>
            <person name="Gargeya S."/>
            <person name="Fitzgerald M."/>
            <person name="Haas B."/>
            <person name="Abouelleil A."/>
            <person name="Alvarado L."/>
            <person name="Arachchi H.M."/>
            <person name="Berlin A.M."/>
            <person name="Chapman S.B."/>
            <person name="Dewar J."/>
            <person name="Goldberg J."/>
            <person name="Griggs A."/>
            <person name="Gujja S."/>
            <person name="Hansen M."/>
            <person name="Howarth C."/>
            <person name="Imamovic A."/>
            <person name="Larimer J."/>
            <person name="McCowan C."/>
            <person name="Murphy C."/>
            <person name="Neiman D."/>
            <person name="Pearson M."/>
            <person name="Priest M."/>
            <person name="Roberts A."/>
            <person name="Saif S."/>
            <person name="Shea T."/>
            <person name="Sisk P."/>
            <person name="Sykes S."/>
            <person name="Wortman J."/>
            <person name="Nusbaum C."/>
            <person name="Birren B."/>
        </authorList>
    </citation>
    <scope>NUCLEOTIDE SEQUENCE [LARGE SCALE GENOMIC DNA]</scope>
    <source>
        <strain evidence="4 5">209318</strain>
    </source>
</reference>
<dbReference type="InterPro" id="IPR026590">
    <property type="entry name" value="Ssirtuin_cat_dom"/>
</dbReference>